<comment type="subunit">
    <text evidence="9">Homodimer, forms a heterotetramer with a Cas1 homodimer.</text>
</comment>
<keyword evidence="11" id="KW-1185">Reference proteome</keyword>
<evidence type="ECO:0000256" key="2">
    <source>
        <dbReference type="ARBA" id="ARBA00009959"/>
    </source>
</evidence>
<dbReference type="GO" id="GO:0004519">
    <property type="term" value="F:endonuclease activity"/>
    <property type="evidence" value="ECO:0007669"/>
    <property type="project" value="UniProtKB-KW"/>
</dbReference>
<keyword evidence="5 9" id="KW-0255">Endonuclease</keyword>
<evidence type="ECO:0000313" key="11">
    <source>
        <dbReference type="Proteomes" id="UP000676506"/>
    </source>
</evidence>
<dbReference type="NCBIfam" id="TIGR01573">
    <property type="entry name" value="cas2"/>
    <property type="match status" value="1"/>
</dbReference>
<dbReference type="Gene3D" id="3.30.70.240">
    <property type="match status" value="1"/>
</dbReference>
<evidence type="ECO:0000256" key="3">
    <source>
        <dbReference type="ARBA" id="ARBA00022722"/>
    </source>
</evidence>
<proteinExistence type="inferred from homology"/>
<evidence type="ECO:0000256" key="9">
    <source>
        <dbReference type="HAMAP-Rule" id="MF_01471"/>
    </source>
</evidence>
<accession>A0ABX8BB35</accession>
<keyword evidence="8 9" id="KW-0051">Antiviral defense</keyword>
<dbReference type="PANTHER" id="PTHR34405:SF3">
    <property type="entry name" value="CRISPR-ASSOCIATED ENDORIBONUCLEASE CAS2 3"/>
    <property type="match status" value="1"/>
</dbReference>
<comment type="function">
    <text evidence="9">CRISPR (clustered regularly interspaced short palindromic repeat), is an adaptive immune system that provides protection against mobile genetic elements (viruses, transposable elements and conjugative plasmids). CRISPR clusters contain sequences complementary to antecedent mobile elements and target invading nucleic acids. CRISPR clusters are transcribed and processed into CRISPR RNA (crRNA). Functions as a ssRNA-specific endoribonuclease. Involved in the integration of spacer DNA into the CRISPR cassette.</text>
</comment>
<comment type="similarity">
    <text evidence="2 9">Belongs to the CRISPR-associated endoribonuclease Cas2 protein family.</text>
</comment>
<keyword evidence="7 9" id="KW-0460">Magnesium</keyword>
<keyword evidence="4 9" id="KW-0479">Metal-binding</keyword>
<gene>
    <name evidence="9 10" type="primary">cas2</name>
    <name evidence="10" type="ORF">J8C06_13975</name>
</gene>
<dbReference type="EMBL" id="CP072649">
    <property type="protein sequence ID" value="QUW04147.1"/>
    <property type="molecule type" value="Genomic_DNA"/>
</dbReference>
<dbReference type="Proteomes" id="UP000676506">
    <property type="component" value="Chromosome 2"/>
</dbReference>
<keyword evidence="6 9" id="KW-0378">Hydrolase</keyword>
<evidence type="ECO:0000256" key="5">
    <source>
        <dbReference type="ARBA" id="ARBA00022759"/>
    </source>
</evidence>
<reference evidence="10 11" key="1">
    <citation type="submission" date="2021-03" db="EMBL/GenBank/DDBJ databases">
        <title>Genomic and phenotypic characterization of Chloracidobacterium isolates provides evidence for multiple species.</title>
        <authorList>
            <person name="Saini M.K."/>
            <person name="Costas A.M.G."/>
            <person name="Tank M."/>
            <person name="Bryant D.A."/>
        </authorList>
    </citation>
    <scope>NUCLEOTIDE SEQUENCE [LARGE SCALE GENOMIC DNA]</scope>
    <source>
        <strain evidence="10 11">BV2-C</strain>
    </source>
</reference>
<evidence type="ECO:0000256" key="6">
    <source>
        <dbReference type="ARBA" id="ARBA00022801"/>
    </source>
</evidence>
<comment type="cofactor">
    <cofactor evidence="1 9">
        <name>Mg(2+)</name>
        <dbReference type="ChEBI" id="CHEBI:18420"/>
    </cofactor>
</comment>
<evidence type="ECO:0000256" key="4">
    <source>
        <dbReference type="ARBA" id="ARBA00022723"/>
    </source>
</evidence>
<evidence type="ECO:0000256" key="8">
    <source>
        <dbReference type="ARBA" id="ARBA00023118"/>
    </source>
</evidence>
<organism evidence="10 11">
    <name type="scientific">Chloracidobacterium validum</name>
    <dbReference type="NCBI Taxonomy" id="2821543"/>
    <lineage>
        <taxon>Bacteria</taxon>
        <taxon>Pseudomonadati</taxon>
        <taxon>Acidobacteriota</taxon>
        <taxon>Terriglobia</taxon>
        <taxon>Terriglobales</taxon>
        <taxon>Acidobacteriaceae</taxon>
        <taxon>Chloracidobacterium</taxon>
    </lineage>
</organism>
<name>A0ABX8BB35_9BACT</name>
<evidence type="ECO:0000256" key="7">
    <source>
        <dbReference type="ARBA" id="ARBA00022842"/>
    </source>
</evidence>
<dbReference type="CDD" id="cd09725">
    <property type="entry name" value="Cas2_I_II_III"/>
    <property type="match status" value="1"/>
</dbReference>
<sequence length="95" mass="11712">MEKHWYLVSYDVRNPKRWRRVYERVRGSAERVQYSVFRMYATRTELEAFRCDLVRLMDDEDDLLIVHLCTGCARRVVDTSRQQNWNEERRQVEIL</sequence>
<dbReference type="HAMAP" id="MF_01471">
    <property type="entry name" value="Cas2"/>
    <property type="match status" value="1"/>
</dbReference>
<dbReference type="SUPFAM" id="SSF143430">
    <property type="entry name" value="TTP0101/SSO1404-like"/>
    <property type="match status" value="1"/>
</dbReference>
<dbReference type="InterPro" id="IPR021127">
    <property type="entry name" value="CRISPR_associated_Cas2"/>
</dbReference>
<dbReference type="PANTHER" id="PTHR34405">
    <property type="entry name" value="CRISPR-ASSOCIATED ENDORIBONUCLEASE CAS2"/>
    <property type="match status" value="1"/>
</dbReference>
<protein>
    <recommendedName>
        <fullName evidence="9">CRISPR-associated endoribonuclease Cas2</fullName>
        <ecNumber evidence="9">3.1.-.-</ecNumber>
    </recommendedName>
</protein>
<dbReference type="InterPro" id="IPR019199">
    <property type="entry name" value="Virulence_VapD/CRISPR_Cas2"/>
</dbReference>
<dbReference type="EC" id="3.1.-.-" evidence="9"/>
<dbReference type="RefSeq" id="WP_211430036.1">
    <property type="nucleotide sequence ID" value="NZ_CP072649.1"/>
</dbReference>
<dbReference type="Pfam" id="PF09827">
    <property type="entry name" value="CRISPR_Cas2"/>
    <property type="match status" value="1"/>
</dbReference>
<keyword evidence="3 9" id="KW-0540">Nuclease</keyword>
<feature type="binding site" evidence="9">
    <location>
        <position position="11"/>
    </location>
    <ligand>
        <name>Mg(2+)</name>
        <dbReference type="ChEBI" id="CHEBI:18420"/>
        <note>catalytic</note>
    </ligand>
</feature>
<evidence type="ECO:0000256" key="1">
    <source>
        <dbReference type="ARBA" id="ARBA00001946"/>
    </source>
</evidence>
<evidence type="ECO:0000313" key="10">
    <source>
        <dbReference type="EMBL" id="QUW04147.1"/>
    </source>
</evidence>